<gene>
    <name evidence="2" type="ORF">AMD01_05935</name>
</gene>
<sequence>MFIKLLLSICILVAAAGAIVGALGFRDITNEKKSSIYRGIFSFFMTVLLGLLVSGLIFKVLTW</sequence>
<dbReference type="PATRIC" id="fig|284581.3.peg.4585"/>
<dbReference type="EMBL" id="LILC01000007">
    <property type="protein sequence ID" value="KOO47578.1"/>
    <property type="molecule type" value="Genomic_DNA"/>
</dbReference>
<evidence type="ECO:0000313" key="2">
    <source>
        <dbReference type="EMBL" id="KOO47578.1"/>
    </source>
</evidence>
<comment type="caution">
    <text evidence="2">The sequence shown here is derived from an EMBL/GenBank/DDBJ whole genome shotgun (WGS) entry which is preliminary data.</text>
</comment>
<evidence type="ECO:0000313" key="3">
    <source>
        <dbReference type="Proteomes" id="UP000037558"/>
    </source>
</evidence>
<proteinExistence type="predicted"/>
<dbReference type="RefSeq" id="WP_053400485.1">
    <property type="nucleotide sequence ID" value="NZ_CP061868.1"/>
</dbReference>
<feature type="transmembrane region" description="Helical" evidence="1">
    <location>
        <begin position="40"/>
        <end position="61"/>
    </location>
</feature>
<organism evidence="2 3">
    <name type="scientific">Priestia koreensis</name>
    <dbReference type="NCBI Taxonomy" id="284581"/>
    <lineage>
        <taxon>Bacteria</taxon>
        <taxon>Bacillati</taxon>
        <taxon>Bacillota</taxon>
        <taxon>Bacilli</taxon>
        <taxon>Bacillales</taxon>
        <taxon>Bacillaceae</taxon>
        <taxon>Priestia</taxon>
    </lineage>
</organism>
<evidence type="ECO:0000256" key="1">
    <source>
        <dbReference type="SAM" id="Phobius"/>
    </source>
</evidence>
<reference evidence="3" key="1">
    <citation type="submission" date="2015-08" db="EMBL/GenBank/DDBJ databases">
        <title>Fjat-14210 dsm16467.</title>
        <authorList>
            <person name="Liu B."/>
            <person name="Wang J."/>
            <person name="Zhu Y."/>
            <person name="Liu G."/>
            <person name="Chen Q."/>
            <person name="Chen Z."/>
            <person name="Lan J."/>
            <person name="Che J."/>
            <person name="Ge C."/>
            <person name="Shi H."/>
            <person name="Pan Z."/>
            <person name="Liu X."/>
        </authorList>
    </citation>
    <scope>NUCLEOTIDE SEQUENCE [LARGE SCALE GENOMIC DNA]</scope>
    <source>
        <strain evidence="3">DSM 16467</strain>
    </source>
</reference>
<keyword evidence="1" id="KW-1133">Transmembrane helix</keyword>
<name>A0A0M0LAB0_9BACI</name>
<keyword evidence="1" id="KW-0812">Transmembrane</keyword>
<protein>
    <submittedName>
        <fullName evidence="2">Uncharacterized protein</fullName>
    </submittedName>
</protein>
<keyword evidence="1" id="KW-0472">Membrane</keyword>
<dbReference type="AlphaFoldDB" id="A0A0M0LAB0"/>
<keyword evidence="3" id="KW-1185">Reference proteome</keyword>
<dbReference type="Proteomes" id="UP000037558">
    <property type="component" value="Unassembled WGS sequence"/>
</dbReference>
<accession>A0A0M0LAB0</accession>